<dbReference type="EMBL" id="KN716557">
    <property type="protein sequence ID" value="KJH43455.1"/>
    <property type="molecule type" value="Genomic_DNA"/>
</dbReference>
<dbReference type="Pfam" id="PF01702">
    <property type="entry name" value="TGT"/>
    <property type="match status" value="1"/>
</dbReference>
<feature type="domain" description="tRNA-guanine(15) transglycosylase-like" evidence="2">
    <location>
        <begin position="5"/>
        <end position="278"/>
    </location>
</feature>
<reference evidence="3 4" key="1">
    <citation type="submission" date="2013-11" db="EMBL/GenBank/DDBJ databases">
        <title>Draft genome of the bovine lungworm Dictyocaulus viviparus.</title>
        <authorList>
            <person name="Mitreva M."/>
        </authorList>
    </citation>
    <scope>NUCLEOTIDE SEQUENCE [LARGE SCALE GENOMIC DNA]</scope>
    <source>
        <strain evidence="3 4">HannoverDv2000</strain>
    </source>
</reference>
<dbReference type="Proteomes" id="UP000053766">
    <property type="component" value="Unassembled WGS sequence"/>
</dbReference>
<dbReference type="PANTHER" id="PTHR43530">
    <property type="entry name" value="QUEUINE TRNA-RIBOSYLTRANSFERASE CATALYTIC SUBUNIT 1"/>
    <property type="match status" value="1"/>
</dbReference>
<dbReference type="GO" id="GO:0005829">
    <property type="term" value="C:cytosol"/>
    <property type="evidence" value="ECO:0007669"/>
    <property type="project" value="TreeGrafter"/>
</dbReference>
<dbReference type="Gene3D" id="3.20.20.105">
    <property type="entry name" value="Queuine tRNA-ribosyltransferase-like"/>
    <property type="match status" value="1"/>
</dbReference>
<dbReference type="NCBIfam" id="TIGR00449">
    <property type="entry name" value="tgt_general"/>
    <property type="match status" value="1"/>
</dbReference>
<keyword evidence="1" id="KW-0862">Zinc</keyword>
<reference evidence="4" key="2">
    <citation type="journal article" date="2016" name="Sci. Rep.">
        <title>Dictyocaulus viviparus genome, variome and transcriptome elucidate lungworm biology and support future intervention.</title>
        <authorList>
            <person name="McNulty S.N."/>
            <person name="Strube C."/>
            <person name="Rosa B.A."/>
            <person name="Martin J.C."/>
            <person name="Tyagi R."/>
            <person name="Choi Y.J."/>
            <person name="Wang Q."/>
            <person name="Hallsworth Pepin K."/>
            <person name="Zhang X."/>
            <person name="Ozersky P."/>
            <person name="Wilson R.K."/>
            <person name="Sternberg P.W."/>
            <person name="Gasser R.B."/>
            <person name="Mitreva M."/>
        </authorList>
    </citation>
    <scope>NUCLEOTIDE SEQUENCE [LARGE SCALE GENOMIC DNA]</scope>
    <source>
        <strain evidence="4">HannoverDv2000</strain>
    </source>
</reference>
<organism evidence="3 4">
    <name type="scientific">Dictyocaulus viviparus</name>
    <name type="common">Bovine lungworm</name>
    <dbReference type="NCBI Taxonomy" id="29172"/>
    <lineage>
        <taxon>Eukaryota</taxon>
        <taxon>Metazoa</taxon>
        <taxon>Ecdysozoa</taxon>
        <taxon>Nematoda</taxon>
        <taxon>Chromadorea</taxon>
        <taxon>Rhabditida</taxon>
        <taxon>Rhabditina</taxon>
        <taxon>Rhabditomorpha</taxon>
        <taxon>Strongyloidea</taxon>
        <taxon>Metastrongylidae</taxon>
        <taxon>Dictyocaulus</taxon>
    </lineage>
</organism>
<name>A0A0D8XFL1_DICVI</name>
<dbReference type="STRING" id="29172.A0A0D8XFL1"/>
<dbReference type="SUPFAM" id="SSF51713">
    <property type="entry name" value="tRNA-guanine transglycosylase"/>
    <property type="match status" value="1"/>
</dbReference>
<accession>A0A0D8XFL1</accession>
<dbReference type="InterPro" id="IPR036511">
    <property type="entry name" value="TGT-like_sf"/>
</dbReference>
<gene>
    <name evidence="3" type="ORF">DICVIV_10527</name>
</gene>
<evidence type="ECO:0000313" key="4">
    <source>
        <dbReference type="Proteomes" id="UP000053766"/>
    </source>
</evidence>
<dbReference type="PANTHER" id="PTHR43530:SF1">
    <property type="entry name" value="QUEUINE TRNA-RIBOSYLTRANSFERASE CATALYTIC SUBUNIT 1"/>
    <property type="match status" value="1"/>
</dbReference>
<dbReference type="OrthoDB" id="10249838at2759"/>
<dbReference type="InterPro" id="IPR002616">
    <property type="entry name" value="tRNA_ribo_trans-like"/>
</dbReference>
<keyword evidence="4" id="KW-1185">Reference proteome</keyword>
<protein>
    <submittedName>
        <fullName evidence="3">Putative tRNA-guanine transglycosylase</fullName>
    </submittedName>
</protein>
<sequence length="310" mass="35331">MFTTEMVSLNKLMSVDEYGVNFESPYTAELVTLTPEMSIEIQEALGADIMMQLDHVVHVLTTGSIVEQAMKRSIRYEKEETRWLDRCKKTQTRLDQALFPIIQGGLDVVLRKDCITEMIKRAELGIAIGGLSGGEEKSQFWKIVAFCCESLPPHLPRYLMGVGFPVDMVICSLLGVDMFDCVYPTRTARFGTALVRHGGLLNLSHQKFAADFRPIEDDCDCHTCKTYTRAFIHMIVNKETVGCHLLTVHNIRYQLRLMEELRRAIDSDNVQQFLEKFLCDNYLEDPIPQWVRDAVGFMGFKLFPDVTLGT</sequence>
<dbReference type="GO" id="GO:0008479">
    <property type="term" value="F:tRNA-guanosine(34) queuine transglycosylase activity"/>
    <property type="evidence" value="ECO:0007669"/>
    <property type="project" value="TreeGrafter"/>
</dbReference>
<dbReference type="GO" id="GO:0006400">
    <property type="term" value="P:tRNA modification"/>
    <property type="evidence" value="ECO:0007669"/>
    <property type="project" value="InterPro"/>
</dbReference>
<evidence type="ECO:0000256" key="1">
    <source>
        <dbReference type="ARBA" id="ARBA00022833"/>
    </source>
</evidence>
<evidence type="ECO:0000313" key="3">
    <source>
        <dbReference type="EMBL" id="KJH43455.1"/>
    </source>
</evidence>
<dbReference type="AlphaFoldDB" id="A0A0D8XFL1"/>
<evidence type="ECO:0000259" key="2">
    <source>
        <dbReference type="Pfam" id="PF01702"/>
    </source>
</evidence>
<proteinExistence type="predicted"/>